<evidence type="ECO:0000313" key="2">
    <source>
        <dbReference type="EMBL" id="KAK4227163.1"/>
    </source>
</evidence>
<dbReference type="EMBL" id="MU865335">
    <property type="protein sequence ID" value="KAK4227163.1"/>
    <property type="molecule type" value="Genomic_DNA"/>
</dbReference>
<comment type="caution">
    <text evidence="2">The sequence shown here is derived from an EMBL/GenBank/DDBJ whole genome shotgun (WGS) entry which is preliminary data.</text>
</comment>
<keyword evidence="1" id="KW-1133">Transmembrane helix</keyword>
<organism evidence="2 3">
    <name type="scientific">Podospora fimiseda</name>
    <dbReference type="NCBI Taxonomy" id="252190"/>
    <lineage>
        <taxon>Eukaryota</taxon>
        <taxon>Fungi</taxon>
        <taxon>Dikarya</taxon>
        <taxon>Ascomycota</taxon>
        <taxon>Pezizomycotina</taxon>
        <taxon>Sordariomycetes</taxon>
        <taxon>Sordariomycetidae</taxon>
        <taxon>Sordariales</taxon>
        <taxon>Podosporaceae</taxon>
        <taxon>Podospora</taxon>
    </lineage>
</organism>
<feature type="transmembrane region" description="Helical" evidence="1">
    <location>
        <begin position="176"/>
        <end position="196"/>
    </location>
</feature>
<dbReference type="AlphaFoldDB" id="A0AAN7GYL5"/>
<proteinExistence type="predicted"/>
<evidence type="ECO:0000256" key="1">
    <source>
        <dbReference type="SAM" id="Phobius"/>
    </source>
</evidence>
<accession>A0AAN7GYL5</accession>
<reference evidence="2" key="1">
    <citation type="journal article" date="2023" name="Mol. Phylogenet. Evol.">
        <title>Genome-scale phylogeny and comparative genomics of the fungal order Sordariales.</title>
        <authorList>
            <person name="Hensen N."/>
            <person name="Bonometti L."/>
            <person name="Westerberg I."/>
            <person name="Brannstrom I.O."/>
            <person name="Guillou S."/>
            <person name="Cros-Aarteil S."/>
            <person name="Calhoun S."/>
            <person name="Haridas S."/>
            <person name="Kuo A."/>
            <person name="Mondo S."/>
            <person name="Pangilinan J."/>
            <person name="Riley R."/>
            <person name="LaButti K."/>
            <person name="Andreopoulos B."/>
            <person name="Lipzen A."/>
            <person name="Chen C."/>
            <person name="Yan M."/>
            <person name="Daum C."/>
            <person name="Ng V."/>
            <person name="Clum A."/>
            <person name="Steindorff A."/>
            <person name="Ohm R.A."/>
            <person name="Martin F."/>
            <person name="Silar P."/>
            <person name="Natvig D.O."/>
            <person name="Lalanne C."/>
            <person name="Gautier V."/>
            <person name="Ament-Velasquez S.L."/>
            <person name="Kruys A."/>
            <person name="Hutchinson M.I."/>
            <person name="Powell A.J."/>
            <person name="Barry K."/>
            <person name="Miller A.N."/>
            <person name="Grigoriev I.V."/>
            <person name="Debuchy R."/>
            <person name="Gladieux P."/>
            <person name="Hiltunen Thoren M."/>
            <person name="Johannesson H."/>
        </authorList>
    </citation>
    <scope>NUCLEOTIDE SEQUENCE</scope>
    <source>
        <strain evidence="2">CBS 990.96</strain>
    </source>
</reference>
<keyword evidence="1" id="KW-0472">Membrane</keyword>
<sequence length="205" mass="23362">MAILSLMVPLGSRKIDTRKSLVAIKAVAIRGVSREMKQGELVHVFFVFSVFSVFPAIFIYYASPWISLPVPKAASIIRKFRLPLTLAFFCGVITLIVICDVPAGPVVRGLGGSNVVLVLLQSFRSFEDVLEKGFSGIHRDSCQYQFNFTFFCAYFGYMMVFWWFEVGMCHLEGKLKYWFVDIMPLLLGLYNAGYFAKIYEPEEER</sequence>
<gene>
    <name evidence="2" type="ORF">QBC38DRAFT_478484</name>
</gene>
<name>A0AAN7GYL5_9PEZI</name>
<feature type="transmembrane region" description="Helical" evidence="1">
    <location>
        <begin position="146"/>
        <end position="164"/>
    </location>
</feature>
<protein>
    <submittedName>
        <fullName evidence="2">Uncharacterized protein</fullName>
    </submittedName>
</protein>
<keyword evidence="1" id="KW-0812">Transmembrane</keyword>
<keyword evidence="3" id="KW-1185">Reference proteome</keyword>
<evidence type="ECO:0000313" key="3">
    <source>
        <dbReference type="Proteomes" id="UP001301958"/>
    </source>
</evidence>
<feature type="transmembrane region" description="Helical" evidence="1">
    <location>
        <begin position="41"/>
        <end position="61"/>
    </location>
</feature>
<feature type="transmembrane region" description="Helical" evidence="1">
    <location>
        <begin position="82"/>
        <end position="103"/>
    </location>
</feature>
<reference evidence="2" key="2">
    <citation type="submission" date="2023-05" db="EMBL/GenBank/DDBJ databases">
        <authorList>
            <consortium name="Lawrence Berkeley National Laboratory"/>
            <person name="Steindorff A."/>
            <person name="Hensen N."/>
            <person name="Bonometti L."/>
            <person name="Westerberg I."/>
            <person name="Brannstrom I.O."/>
            <person name="Guillou S."/>
            <person name="Cros-Aarteil S."/>
            <person name="Calhoun S."/>
            <person name="Haridas S."/>
            <person name="Kuo A."/>
            <person name="Mondo S."/>
            <person name="Pangilinan J."/>
            <person name="Riley R."/>
            <person name="Labutti K."/>
            <person name="Andreopoulos B."/>
            <person name="Lipzen A."/>
            <person name="Chen C."/>
            <person name="Yanf M."/>
            <person name="Daum C."/>
            <person name="Ng V."/>
            <person name="Clum A."/>
            <person name="Ohm R."/>
            <person name="Martin F."/>
            <person name="Silar P."/>
            <person name="Natvig D."/>
            <person name="Lalanne C."/>
            <person name="Gautier V."/>
            <person name="Ament-Velasquez S.L."/>
            <person name="Kruys A."/>
            <person name="Hutchinson M.I."/>
            <person name="Powell A.J."/>
            <person name="Barry K."/>
            <person name="Miller A.N."/>
            <person name="Grigoriev I.V."/>
            <person name="Debuchy R."/>
            <person name="Gladieux P."/>
            <person name="Thoren M.H."/>
            <person name="Johannesson H."/>
        </authorList>
    </citation>
    <scope>NUCLEOTIDE SEQUENCE</scope>
    <source>
        <strain evidence="2">CBS 990.96</strain>
    </source>
</reference>
<dbReference type="Proteomes" id="UP001301958">
    <property type="component" value="Unassembled WGS sequence"/>
</dbReference>